<proteinExistence type="inferred from homology"/>
<sequence length="110" mass="12219">MRLKEEFSHTIIIEKSEFICYLGRAFTEIEAREFIQKIRKEHRDATHCCTAFVLGERNEIMRSNDDGEPTGTAGSPMLDALCKSGLTNCCACVVRYFGGIKLGAGGLIRA</sequence>
<gene>
    <name evidence="3" type="ORF">SDC9_116000</name>
</gene>
<dbReference type="EMBL" id="VSSQ01022621">
    <property type="protein sequence ID" value="MPM69056.1"/>
    <property type="molecule type" value="Genomic_DNA"/>
</dbReference>
<dbReference type="GO" id="GO:0006446">
    <property type="term" value="P:regulation of translational initiation"/>
    <property type="evidence" value="ECO:0007669"/>
    <property type="project" value="TreeGrafter"/>
</dbReference>
<dbReference type="InterPro" id="IPR020568">
    <property type="entry name" value="Ribosomal_Su5_D2-typ_SF"/>
</dbReference>
<feature type="domain" description="Impact N-terminal" evidence="2">
    <location>
        <begin position="15"/>
        <end position="110"/>
    </location>
</feature>
<comment type="similarity">
    <text evidence="1">Belongs to the IMPACT family.</text>
</comment>
<reference evidence="3" key="1">
    <citation type="submission" date="2019-08" db="EMBL/GenBank/DDBJ databases">
        <authorList>
            <person name="Kucharzyk K."/>
            <person name="Murdoch R.W."/>
            <person name="Higgins S."/>
            <person name="Loffler F."/>
        </authorList>
    </citation>
    <scope>NUCLEOTIDE SEQUENCE</scope>
</reference>
<dbReference type="SUPFAM" id="SSF54211">
    <property type="entry name" value="Ribosomal protein S5 domain 2-like"/>
    <property type="match status" value="1"/>
</dbReference>
<dbReference type="PANTHER" id="PTHR16301">
    <property type="entry name" value="IMPACT-RELATED"/>
    <property type="match status" value="1"/>
</dbReference>
<evidence type="ECO:0000313" key="3">
    <source>
        <dbReference type="EMBL" id="MPM69056.1"/>
    </source>
</evidence>
<comment type="caution">
    <text evidence="3">The sequence shown here is derived from an EMBL/GenBank/DDBJ whole genome shotgun (WGS) entry which is preliminary data.</text>
</comment>
<dbReference type="PANTHER" id="PTHR16301:SF20">
    <property type="entry name" value="IMPACT FAMILY MEMBER YIGZ"/>
    <property type="match status" value="1"/>
</dbReference>
<dbReference type="Pfam" id="PF01205">
    <property type="entry name" value="Impact_N"/>
    <property type="match status" value="1"/>
</dbReference>
<evidence type="ECO:0000259" key="2">
    <source>
        <dbReference type="Pfam" id="PF01205"/>
    </source>
</evidence>
<protein>
    <recommendedName>
        <fullName evidence="2">Impact N-terminal domain-containing protein</fullName>
    </recommendedName>
</protein>
<dbReference type="InterPro" id="IPR001498">
    <property type="entry name" value="Impact_N"/>
</dbReference>
<name>A0A645BUG5_9ZZZZ</name>
<evidence type="ECO:0000256" key="1">
    <source>
        <dbReference type="ARBA" id="ARBA00007665"/>
    </source>
</evidence>
<dbReference type="Gene3D" id="3.30.230.30">
    <property type="entry name" value="Impact, N-terminal domain"/>
    <property type="match status" value="1"/>
</dbReference>
<dbReference type="InterPro" id="IPR023582">
    <property type="entry name" value="Impact"/>
</dbReference>
<dbReference type="AlphaFoldDB" id="A0A645BUG5"/>
<accession>A0A645BUG5</accession>
<dbReference type="InterPro" id="IPR036956">
    <property type="entry name" value="Impact_N_sf"/>
</dbReference>
<dbReference type="GO" id="GO:0005737">
    <property type="term" value="C:cytoplasm"/>
    <property type="evidence" value="ECO:0007669"/>
    <property type="project" value="TreeGrafter"/>
</dbReference>
<organism evidence="3">
    <name type="scientific">bioreactor metagenome</name>
    <dbReference type="NCBI Taxonomy" id="1076179"/>
    <lineage>
        <taxon>unclassified sequences</taxon>
        <taxon>metagenomes</taxon>
        <taxon>ecological metagenomes</taxon>
    </lineage>
</organism>